<dbReference type="InterPro" id="IPR015421">
    <property type="entry name" value="PyrdxlP-dep_Trfase_major"/>
</dbReference>
<organism evidence="9 10">
    <name type="scientific">Gadus morhua</name>
    <name type="common">Atlantic cod</name>
    <dbReference type="NCBI Taxonomy" id="8049"/>
    <lineage>
        <taxon>Eukaryota</taxon>
        <taxon>Metazoa</taxon>
        <taxon>Chordata</taxon>
        <taxon>Craniata</taxon>
        <taxon>Vertebrata</taxon>
        <taxon>Euteleostomi</taxon>
        <taxon>Actinopterygii</taxon>
        <taxon>Neopterygii</taxon>
        <taxon>Teleostei</taxon>
        <taxon>Neoteleostei</taxon>
        <taxon>Acanthomorphata</taxon>
        <taxon>Zeiogadaria</taxon>
        <taxon>Gadariae</taxon>
        <taxon>Gadiformes</taxon>
        <taxon>Gadoidei</taxon>
        <taxon>Gadidae</taxon>
        <taxon>Gadus</taxon>
    </lineage>
</organism>
<dbReference type="PRINTS" id="PR00799">
    <property type="entry name" value="TRANSAMINASE"/>
</dbReference>
<protein>
    <recommendedName>
        <fullName evidence="4">aspartate transaminase</fullName>
        <ecNumber evidence="4">2.6.1.1</ecNumber>
    </recommendedName>
</protein>
<dbReference type="GO" id="GO:0006532">
    <property type="term" value="P:aspartate biosynthetic process"/>
    <property type="evidence" value="ECO:0007669"/>
    <property type="project" value="TreeGrafter"/>
</dbReference>
<keyword evidence="5" id="KW-0032">Aminotransferase</keyword>
<name>A0A8C4Z5T9_GADMO</name>
<dbReference type="GO" id="GO:0030170">
    <property type="term" value="F:pyridoxal phosphate binding"/>
    <property type="evidence" value="ECO:0007669"/>
    <property type="project" value="InterPro"/>
</dbReference>
<dbReference type="GO" id="GO:0005829">
    <property type="term" value="C:cytosol"/>
    <property type="evidence" value="ECO:0007669"/>
    <property type="project" value="TreeGrafter"/>
</dbReference>
<dbReference type="InterPro" id="IPR004839">
    <property type="entry name" value="Aminotransferase_I/II_large"/>
</dbReference>
<dbReference type="PANTHER" id="PTHR11879:SF36">
    <property type="entry name" value="ASPARTATE AMINOTRANSFERASE, CYTOPLASMIC 2"/>
    <property type="match status" value="1"/>
</dbReference>
<evidence type="ECO:0000313" key="10">
    <source>
        <dbReference type="Proteomes" id="UP000694546"/>
    </source>
</evidence>
<evidence type="ECO:0000256" key="6">
    <source>
        <dbReference type="ARBA" id="ARBA00022679"/>
    </source>
</evidence>
<reference evidence="9" key="2">
    <citation type="submission" date="2025-09" db="UniProtKB">
        <authorList>
            <consortium name="Ensembl"/>
        </authorList>
    </citation>
    <scope>IDENTIFICATION</scope>
</reference>
<accession>A0A8C4Z5T9</accession>
<comment type="subunit">
    <text evidence="3">Homodimer.</text>
</comment>
<dbReference type="GeneTree" id="ENSGT00950000183082"/>
<dbReference type="OMA" id="PGGLYCC"/>
<evidence type="ECO:0000256" key="2">
    <source>
        <dbReference type="ARBA" id="ARBA00007441"/>
    </source>
</evidence>
<evidence type="ECO:0000256" key="1">
    <source>
        <dbReference type="ARBA" id="ARBA00001933"/>
    </source>
</evidence>
<dbReference type="Proteomes" id="UP000694546">
    <property type="component" value="Chromosome 6"/>
</dbReference>
<reference evidence="9" key="1">
    <citation type="submission" date="2025-08" db="UniProtKB">
        <authorList>
            <consortium name="Ensembl"/>
        </authorList>
    </citation>
    <scope>IDENTIFICATION</scope>
</reference>
<comment type="cofactor">
    <cofactor evidence="1">
        <name>pyridoxal 5'-phosphate</name>
        <dbReference type="ChEBI" id="CHEBI:597326"/>
    </cofactor>
</comment>
<evidence type="ECO:0000259" key="8">
    <source>
        <dbReference type="Pfam" id="PF00155"/>
    </source>
</evidence>
<evidence type="ECO:0000256" key="7">
    <source>
        <dbReference type="ARBA" id="ARBA00022898"/>
    </source>
</evidence>
<dbReference type="InterPro" id="IPR015422">
    <property type="entry name" value="PyrdxlP-dep_Trfase_small"/>
</dbReference>
<keyword evidence="10" id="KW-1185">Reference proteome</keyword>
<keyword evidence="6" id="KW-0808">Transferase</keyword>
<dbReference type="Gene3D" id="3.90.1150.10">
    <property type="entry name" value="Aspartate Aminotransferase, domain 1"/>
    <property type="match status" value="1"/>
</dbReference>
<sequence length="377" mass="41911">VFAEYLNEQGQPYVSPFIGKIKRRMSSDQTLGSAHPSSFGLAEFNHRATEAVLGKKSSAIVENRVLGVQTVGFTGAVRLGAELLRHWYNGDAAWQGPVYLSSHYSLAGVFQAAGMPDVRQYRYWDAGRRGVCVDGLLEDLETAPERSVVVLSASAHPTGAELSREHWALIARLMMRRQLFPFMLLPVAGLCHGELERDAWPVQYCQSLGMELLCAQSFSHCFGLYGEHVGHLLCVLRQSSVLLAVRSQTERLINALWAQPPVGGARIVATVLSNPAHRAEWQEGVWHMAARCMLVRERLREKLRLLGTPGCWDHLTQQTGPYCCTGLNVEQVEYLSKRKHVYVLPNGCLNVSAVNSCNLDYVTEALHEALIQSDIRS</sequence>
<proteinExistence type="inferred from homology"/>
<dbReference type="InterPro" id="IPR015424">
    <property type="entry name" value="PyrdxlP-dep_Trfase"/>
</dbReference>
<dbReference type="InterPro" id="IPR000796">
    <property type="entry name" value="Asp_trans"/>
</dbReference>
<dbReference type="Ensembl" id="ENSGMOT00000006616.2">
    <property type="protein sequence ID" value="ENSGMOP00000006426.2"/>
    <property type="gene ID" value="ENSGMOG00000006061.2"/>
</dbReference>
<evidence type="ECO:0000256" key="4">
    <source>
        <dbReference type="ARBA" id="ARBA00012753"/>
    </source>
</evidence>
<dbReference type="GO" id="GO:0004069">
    <property type="term" value="F:L-aspartate:2-oxoglutarate aminotransferase activity"/>
    <property type="evidence" value="ECO:0007669"/>
    <property type="project" value="UniProtKB-EC"/>
</dbReference>
<dbReference type="AlphaFoldDB" id="A0A8C4Z5T9"/>
<evidence type="ECO:0000256" key="3">
    <source>
        <dbReference type="ARBA" id="ARBA00011738"/>
    </source>
</evidence>
<dbReference type="SUPFAM" id="SSF53383">
    <property type="entry name" value="PLP-dependent transferases"/>
    <property type="match status" value="1"/>
</dbReference>
<dbReference type="Gene3D" id="3.40.640.10">
    <property type="entry name" value="Type I PLP-dependent aspartate aminotransferase-like (Major domain)"/>
    <property type="match status" value="1"/>
</dbReference>
<comment type="similarity">
    <text evidence="2">Belongs to the class-I pyridoxal-phosphate-dependent aminotransferase family.</text>
</comment>
<dbReference type="EC" id="2.6.1.1" evidence="4"/>
<feature type="domain" description="Aminotransferase class I/classII large" evidence="8">
    <location>
        <begin position="28"/>
        <end position="365"/>
    </location>
</feature>
<dbReference type="Pfam" id="PF00155">
    <property type="entry name" value="Aminotran_1_2"/>
    <property type="match status" value="1"/>
</dbReference>
<evidence type="ECO:0000313" key="9">
    <source>
        <dbReference type="Ensembl" id="ENSGMOP00000006426.2"/>
    </source>
</evidence>
<dbReference type="PANTHER" id="PTHR11879">
    <property type="entry name" value="ASPARTATE AMINOTRANSFERASE"/>
    <property type="match status" value="1"/>
</dbReference>
<gene>
    <name evidence="9" type="primary">GOT1L1</name>
</gene>
<keyword evidence="7" id="KW-0663">Pyridoxal phosphate</keyword>
<evidence type="ECO:0000256" key="5">
    <source>
        <dbReference type="ARBA" id="ARBA00022576"/>
    </source>
</evidence>